<protein>
    <recommendedName>
        <fullName evidence="1">Farnesoic acid O-methyl transferase domain-containing protein</fullName>
    </recommendedName>
</protein>
<accession>A0A7R8UHH3</accession>
<organism evidence="2 3">
    <name type="scientific">Hermetia illucens</name>
    <name type="common">Black soldier fly</name>
    <dbReference type="NCBI Taxonomy" id="343691"/>
    <lineage>
        <taxon>Eukaryota</taxon>
        <taxon>Metazoa</taxon>
        <taxon>Ecdysozoa</taxon>
        <taxon>Arthropoda</taxon>
        <taxon>Hexapoda</taxon>
        <taxon>Insecta</taxon>
        <taxon>Pterygota</taxon>
        <taxon>Neoptera</taxon>
        <taxon>Endopterygota</taxon>
        <taxon>Diptera</taxon>
        <taxon>Brachycera</taxon>
        <taxon>Stratiomyomorpha</taxon>
        <taxon>Stratiomyidae</taxon>
        <taxon>Hermetiinae</taxon>
        <taxon>Hermetia</taxon>
    </lineage>
</organism>
<dbReference type="AlphaFoldDB" id="A0A7R8UHH3"/>
<dbReference type="OrthoDB" id="8182187at2759"/>
<feature type="domain" description="Farnesoic acid O-methyl transferase" evidence="1">
    <location>
        <begin position="2"/>
        <end position="110"/>
    </location>
</feature>
<evidence type="ECO:0000259" key="1">
    <source>
        <dbReference type="Pfam" id="PF12248"/>
    </source>
</evidence>
<evidence type="ECO:0000313" key="3">
    <source>
        <dbReference type="Proteomes" id="UP000594454"/>
    </source>
</evidence>
<dbReference type="EMBL" id="LR899010">
    <property type="protein sequence ID" value="CAD7080785.1"/>
    <property type="molecule type" value="Genomic_DNA"/>
</dbReference>
<dbReference type="Proteomes" id="UP000594454">
    <property type="component" value="Chromosome 2"/>
</dbReference>
<gene>
    <name evidence="2" type="ORF">HERILL_LOCUS3923</name>
</gene>
<sequence>MTASDASIKLSNGRDAEMVLYTIVVGGSSNTFSQIQNATGNKAGMYSNRTGILSPLWPTPIEVRQKYNGELSVAIPGVVDPLLRTDAPDLDMKSLCLNNLSEGRWFYNCNEDDVHTYLYC</sequence>
<evidence type="ECO:0000313" key="2">
    <source>
        <dbReference type="EMBL" id="CAD7080785.1"/>
    </source>
</evidence>
<dbReference type="InterPro" id="IPR022041">
    <property type="entry name" value="Methyltransf_FA"/>
</dbReference>
<dbReference type="Pfam" id="PF12248">
    <property type="entry name" value="Methyltransf_FA"/>
    <property type="match status" value="1"/>
</dbReference>
<proteinExistence type="predicted"/>
<name>A0A7R8UHH3_HERIL</name>
<keyword evidence="3" id="KW-1185">Reference proteome</keyword>
<reference evidence="2 3" key="1">
    <citation type="submission" date="2020-11" db="EMBL/GenBank/DDBJ databases">
        <authorList>
            <person name="Wallbank WR R."/>
            <person name="Pardo Diaz C."/>
            <person name="Kozak K."/>
            <person name="Martin S."/>
            <person name="Jiggins C."/>
            <person name="Moest M."/>
            <person name="Warren A I."/>
            <person name="Generalovic N T."/>
            <person name="Byers J.R.P. K."/>
            <person name="Montejo-Kovacevich G."/>
            <person name="Yen C E."/>
        </authorList>
    </citation>
    <scope>NUCLEOTIDE SEQUENCE [LARGE SCALE GENOMIC DNA]</scope>
</reference>
<dbReference type="InParanoid" id="A0A7R8UHH3"/>